<keyword evidence="1" id="KW-0732">Signal</keyword>
<sequence length="180" mass="18622">MVNFIVSAVSLLAAAQFASAVPAEYEVRSVATPTFSFESWADSVAKDPEGSHPIPDGVLSVRFAGREKSKLGKRGVVCNTVKNTFASVQDSVACINFLASKSQKMCSVAAGGSSSFCKIGLSEIVGVSGKPPSEGGTSSKCGDVARAAGRIMDVCTRGNTVQGENTAFGNGFLAVHIRRP</sequence>
<accession>A0ABR0SAR9</accession>
<evidence type="ECO:0000313" key="3">
    <source>
        <dbReference type="Proteomes" id="UP001338125"/>
    </source>
</evidence>
<comment type="caution">
    <text evidence="2">The sequence shown here is derived from an EMBL/GenBank/DDBJ whole genome shotgun (WGS) entry which is preliminary data.</text>
</comment>
<dbReference type="PANTHER" id="PTHR39603">
    <property type="entry name" value="CYANOVIRIN-N DOMAIN-CONTAINING PROTEIN"/>
    <property type="match status" value="1"/>
</dbReference>
<dbReference type="EMBL" id="JAVFKD010000015">
    <property type="protein sequence ID" value="KAK5989264.1"/>
    <property type="molecule type" value="Genomic_DNA"/>
</dbReference>
<reference evidence="2 3" key="1">
    <citation type="submission" date="2024-01" db="EMBL/GenBank/DDBJ databases">
        <title>Complete genome of Cladobotryum mycophilum ATHUM6906.</title>
        <authorList>
            <person name="Christinaki A.C."/>
            <person name="Myridakis A.I."/>
            <person name="Kouvelis V.N."/>
        </authorList>
    </citation>
    <scope>NUCLEOTIDE SEQUENCE [LARGE SCALE GENOMIC DNA]</scope>
    <source>
        <strain evidence="2 3">ATHUM6906</strain>
    </source>
</reference>
<organism evidence="2 3">
    <name type="scientific">Cladobotryum mycophilum</name>
    <dbReference type="NCBI Taxonomy" id="491253"/>
    <lineage>
        <taxon>Eukaryota</taxon>
        <taxon>Fungi</taxon>
        <taxon>Dikarya</taxon>
        <taxon>Ascomycota</taxon>
        <taxon>Pezizomycotina</taxon>
        <taxon>Sordariomycetes</taxon>
        <taxon>Hypocreomycetidae</taxon>
        <taxon>Hypocreales</taxon>
        <taxon>Hypocreaceae</taxon>
        <taxon>Cladobotryum</taxon>
    </lineage>
</organism>
<evidence type="ECO:0000256" key="1">
    <source>
        <dbReference type="SAM" id="SignalP"/>
    </source>
</evidence>
<protein>
    <submittedName>
        <fullName evidence="2">Uncharacterized protein</fullName>
    </submittedName>
</protein>
<gene>
    <name evidence="2" type="ORF">PT974_10773</name>
</gene>
<proteinExistence type="predicted"/>
<feature type="chain" id="PRO_5045048532" evidence="1">
    <location>
        <begin position="21"/>
        <end position="180"/>
    </location>
</feature>
<evidence type="ECO:0000313" key="2">
    <source>
        <dbReference type="EMBL" id="KAK5989264.1"/>
    </source>
</evidence>
<feature type="signal peptide" evidence="1">
    <location>
        <begin position="1"/>
        <end position="20"/>
    </location>
</feature>
<name>A0ABR0SAR9_9HYPO</name>
<dbReference type="PANTHER" id="PTHR39603:SF1">
    <property type="entry name" value="CYANOVIRIN-N DOMAIN-CONTAINING PROTEIN"/>
    <property type="match status" value="1"/>
</dbReference>
<keyword evidence="3" id="KW-1185">Reference proteome</keyword>
<dbReference type="Proteomes" id="UP001338125">
    <property type="component" value="Unassembled WGS sequence"/>
</dbReference>